<comment type="caution">
    <text evidence="1">The sequence shown here is derived from an EMBL/GenBank/DDBJ whole genome shotgun (WGS) entry which is preliminary data.</text>
</comment>
<protein>
    <submittedName>
        <fullName evidence="1">Uncharacterized protein</fullName>
    </submittedName>
</protein>
<proteinExistence type="predicted"/>
<dbReference type="Proteomes" id="UP001056120">
    <property type="component" value="Linkage Group LG04"/>
</dbReference>
<evidence type="ECO:0000313" key="1">
    <source>
        <dbReference type="EMBL" id="KAI3818800.1"/>
    </source>
</evidence>
<reference evidence="1 2" key="2">
    <citation type="journal article" date="2022" name="Mol. Ecol. Resour.">
        <title>The genomes of chicory, endive, great burdock and yacon provide insights into Asteraceae paleo-polyploidization history and plant inulin production.</title>
        <authorList>
            <person name="Fan W."/>
            <person name="Wang S."/>
            <person name="Wang H."/>
            <person name="Wang A."/>
            <person name="Jiang F."/>
            <person name="Liu H."/>
            <person name="Zhao H."/>
            <person name="Xu D."/>
            <person name="Zhang Y."/>
        </authorList>
    </citation>
    <scope>NUCLEOTIDE SEQUENCE [LARGE SCALE GENOMIC DNA]</scope>
    <source>
        <strain evidence="2">cv. Yunnan</strain>
        <tissue evidence="1">Leaves</tissue>
    </source>
</reference>
<evidence type="ECO:0000313" key="2">
    <source>
        <dbReference type="Proteomes" id="UP001056120"/>
    </source>
</evidence>
<dbReference type="EMBL" id="CM042021">
    <property type="protein sequence ID" value="KAI3818800.1"/>
    <property type="molecule type" value="Genomic_DNA"/>
</dbReference>
<keyword evidence="2" id="KW-1185">Reference proteome</keyword>
<name>A0ACB9JGD0_9ASTR</name>
<gene>
    <name evidence="1" type="ORF">L1987_12618</name>
</gene>
<accession>A0ACB9JGD0</accession>
<reference evidence="2" key="1">
    <citation type="journal article" date="2022" name="Mol. Ecol. Resour.">
        <title>The genomes of chicory, endive, great burdock and yacon provide insights into Asteraceae palaeo-polyploidization history and plant inulin production.</title>
        <authorList>
            <person name="Fan W."/>
            <person name="Wang S."/>
            <person name="Wang H."/>
            <person name="Wang A."/>
            <person name="Jiang F."/>
            <person name="Liu H."/>
            <person name="Zhao H."/>
            <person name="Xu D."/>
            <person name="Zhang Y."/>
        </authorList>
    </citation>
    <scope>NUCLEOTIDE SEQUENCE [LARGE SCALE GENOMIC DNA]</scope>
    <source>
        <strain evidence="2">cv. Yunnan</strain>
    </source>
</reference>
<organism evidence="1 2">
    <name type="scientific">Smallanthus sonchifolius</name>
    <dbReference type="NCBI Taxonomy" id="185202"/>
    <lineage>
        <taxon>Eukaryota</taxon>
        <taxon>Viridiplantae</taxon>
        <taxon>Streptophyta</taxon>
        <taxon>Embryophyta</taxon>
        <taxon>Tracheophyta</taxon>
        <taxon>Spermatophyta</taxon>
        <taxon>Magnoliopsida</taxon>
        <taxon>eudicotyledons</taxon>
        <taxon>Gunneridae</taxon>
        <taxon>Pentapetalae</taxon>
        <taxon>asterids</taxon>
        <taxon>campanulids</taxon>
        <taxon>Asterales</taxon>
        <taxon>Asteraceae</taxon>
        <taxon>Asteroideae</taxon>
        <taxon>Heliantheae alliance</taxon>
        <taxon>Millerieae</taxon>
        <taxon>Smallanthus</taxon>
    </lineage>
</organism>
<sequence length="129" mass="14494">MIRPACKKLGFLRLNQILRTYQVRRKKGSAHLSSTQEVKSAYLPSAHEVKSAYLSSTHEVKSAYLPSAHEVKSAYLPSAHEVNSAYLPSAHEVKSEVTLLDLCLGQPREAYQVKEGRVVRRREGYPAQD</sequence>